<evidence type="ECO:0000313" key="2">
    <source>
        <dbReference type="Proteomes" id="UP000798662"/>
    </source>
</evidence>
<protein>
    <submittedName>
        <fullName evidence="1">Uncharacterized protein</fullName>
    </submittedName>
</protein>
<evidence type="ECO:0000313" key="1">
    <source>
        <dbReference type="EMBL" id="KAK1860404.1"/>
    </source>
</evidence>
<dbReference type="Proteomes" id="UP000798662">
    <property type="component" value="Chromosome 1"/>
</dbReference>
<proteinExistence type="predicted"/>
<comment type="caution">
    <text evidence="1">The sequence shown here is derived from an EMBL/GenBank/DDBJ whole genome shotgun (WGS) entry which is preliminary data.</text>
</comment>
<organism evidence="1 2">
    <name type="scientific">Pyropia yezoensis</name>
    <name type="common">Susabi-nori</name>
    <name type="synonym">Porphyra yezoensis</name>
    <dbReference type="NCBI Taxonomy" id="2788"/>
    <lineage>
        <taxon>Eukaryota</taxon>
        <taxon>Rhodophyta</taxon>
        <taxon>Bangiophyceae</taxon>
        <taxon>Bangiales</taxon>
        <taxon>Bangiaceae</taxon>
        <taxon>Pyropia</taxon>
    </lineage>
</organism>
<sequence>MPTAVRRLAAAAINYLSLREGVYSLGMADSGLLVEDPAALGGGGGLGTDRPVVLLVDRDWDVGGAALHGKSYRSCVVDVVGVDVHAVVVPGGDDEGGAASSVALPPPAGTKGGPPTHQLDERTDPFWAAHGEGPFWEVAAAVEDGLAAYTADVAALSSAPPSAVAAAAAADATAASVGGGAVPPSLSDALASLPALNARKATLDTHTRLASAVLTAVAGRGLAGLADLEAAVAAAVASPTTARQFLPAVVALLGVASPLSGASEALAAADAGTAPPAGAPTAADKARLAVTYAGRFGHLL</sequence>
<gene>
    <name evidence="1" type="ORF">I4F81_002993</name>
</gene>
<name>A0ACC3BQW7_PYRYE</name>
<reference evidence="1" key="1">
    <citation type="submission" date="2019-11" db="EMBL/GenBank/DDBJ databases">
        <title>Nori genome reveals adaptations in red seaweeds to the harsh intertidal environment.</title>
        <authorList>
            <person name="Wang D."/>
            <person name="Mao Y."/>
        </authorList>
    </citation>
    <scope>NUCLEOTIDE SEQUENCE</scope>
    <source>
        <tissue evidence="1">Gametophyte</tissue>
    </source>
</reference>
<dbReference type="EMBL" id="CM020618">
    <property type="protein sequence ID" value="KAK1860404.1"/>
    <property type="molecule type" value="Genomic_DNA"/>
</dbReference>
<accession>A0ACC3BQW7</accession>
<keyword evidence="2" id="KW-1185">Reference proteome</keyword>